<reference evidence="1" key="2">
    <citation type="submission" date="2020-09" db="EMBL/GenBank/DDBJ databases">
        <authorList>
            <person name="Sun Q."/>
            <person name="Zhou Y."/>
        </authorList>
    </citation>
    <scope>NUCLEOTIDE SEQUENCE</scope>
    <source>
        <strain evidence="1">CGMCC 4.7312</strain>
    </source>
</reference>
<organism evidence="1 2">
    <name type="scientific">Micromonospora sonchi</name>
    <dbReference type="NCBI Taxonomy" id="1763543"/>
    <lineage>
        <taxon>Bacteria</taxon>
        <taxon>Bacillati</taxon>
        <taxon>Actinomycetota</taxon>
        <taxon>Actinomycetes</taxon>
        <taxon>Micromonosporales</taxon>
        <taxon>Micromonosporaceae</taxon>
        <taxon>Micromonospora</taxon>
    </lineage>
</organism>
<gene>
    <name evidence="1" type="ORF">GCM10011608_58660</name>
</gene>
<reference evidence="1" key="1">
    <citation type="journal article" date="2014" name="Int. J. Syst. Evol. Microbiol.">
        <title>Complete genome sequence of Corynebacterium casei LMG S-19264T (=DSM 44701T), isolated from a smear-ripened cheese.</title>
        <authorList>
            <consortium name="US DOE Joint Genome Institute (JGI-PGF)"/>
            <person name="Walter F."/>
            <person name="Albersmeier A."/>
            <person name="Kalinowski J."/>
            <person name="Ruckert C."/>
        </authorList>
    </citation>
    <scope>NUCLEOTIDE SEQUENCE</scope>
    <source>
        <strain evidence="1">CGMCC 4.7312</strain>
    </source>
</reference>
<sequence length="242" mass="27073">MYIFDGLTASAVMRTQAEIDSVIRQLAKNDAYQPVLRSAGRELLRLTGAKSRTSQESNLLLAVLGGPRATHSPDTPMLGELFFLDGSAIIVQPMKSRLAIGEVRGHEKDTKLPEFAEELGRAAKAALDGRRLRGMSFEWLPLTQDWLRQNSVHYGPRNLVSPRSIRNRNELKTKPAALSMDDMEDATLLVRPEQRLFLQRLIQIGKARSVDARQDISAETVEPLLVRGLVNKEFLVVCRKDS</sequence>
<accession>A0A917X549</accession>
<keyword evidence="2" id="KW-1185">Reference proteome</keyword>
<dbReference type="RefSeq" id="WP_189050184.1">
    <property type="nucleotide sequence ID" value="NZ_BMNB01000047.1"/>
</dbReference>
<protein>
    <submittedName>
        <fullName evidence="1">Uncharacterized protein</fullName>
    </submittedName>
</protein>
<dbReference type="AlphaFoldDB" id="A0A917X549"/>
<dbReference type="EMBL" id="BMNB01000047">
    <property type="protein sequence ID" value="GGM65682.1"/>
    <property type="molecule type" value="Genomic_DNA"/>
</dbReference>
<evidence type="ECO:0000313" key="1">
    <source>
        <dbReference type="EMBL" id="GGM65682.1"/>
    </source>
</evidence>
<comment type="caution">
    <text evidence="1">The sequence shown here is derived from an EMBL/GenBank/DDBJ whole genome shotgun (WGS) entry which is preliminary data.</text>
</comment>
<proteinExistence type="predicted"/>
<name>A0A917X549_9ACTN</name>
<dbReference type="Proteomes" id="UP000608890">
    <property type="component" value="Unassembled WGS sequence"/>
</dbReference>
<evidence type="ECO:0000313" key="2">
    <source>
        <dbReference type="Proteomes" id="UP000608890"/>
    </source>
</evidence>